<dbReference type="Proteomes" id="UP000824211">
    <property type="component" value="Unassembled WGS sequence"/>
</dbReference>
<dbReference type="GO" id="GO:0016887">
    <property type="term" value="F:ATP hydrolysis activity"/>
    <property type="evidence" value="ECO:0007669"/>
    <property type="project" value="InterPro"/>
</dbReference>
<feature type="domain" description="ABC transporter" evidence="3">
    <location>
        <begin position="297"/>
        <end position="487"/>
    </location>
</feature>
<comment type="caution">
    <text evidence="4">The sequence shown here is derived from an EMBL/GenBank/DDBJ whole genome shotgun (WGS) entry which is preliminary data.</text>
</comment>
<dbReference type="PANTHER" id="PTHR42855">
    <property type="entry name" value="ABC TRANSPORTER ATP-BINDING SUBUNIT"/>
    <property type="match status" value="1"/>
</dbReference>
<dbReference type="AlphaFoldDB" id="A0A9D2MG99"/>
<feature type="domain" description="ABC transporter" evidence="3">
    <location>
        <begin position="4"/>
        <end position="213"/>
    </location>
</feature>
<name>A0A9D2MG99_9FIRM</name>
<dbReference type="InterPro" id="IPR051309">
    <property type="entry name" value="ABCF_ATPase"/>
</dbReference>
<protein>
    <submittedName>
        <fullName evidence="4">ABC-F type ribosomal protection protein</fullName>
    </submittedName>
</protein>
<dbReference type="SUPFAM" id="SSF52540">
    <property type="entry name" value="P-loop containing nucleoside triphosphate hydrolases"/>
    <property type="match status" value="2"/>
</dbReference>
<sequence length="487" mass="53368">MATIQVEHLSFSYPSSFDPIFTDVSLRLDTGWKLGFVGRNGRGKTTFLKLLLGEYEYSGSIASPAPFVYFPCPAAEPGRPTAEVLRGIAPAAADWQLERELSLLGVRPDALERPFSTLSSGERTKALLACLFLQEGAFPLIDEPTNHLDARARALVSAYLQKKEGFILVSHDRRFLDGCVDHILAINRSDIELQSGNYSSWAANFEQRQAAEQAQDARLRRDIKRLEASARRTSVWSDRVEASKKGAADKGYVGHKAAKMMKRAKSIEARQHRAIEEKSALLKNAETAETLRIAPLLHYADVLADFREVTVAYDGRTVCGPLSFQVRRGERVALDGGNGSGKSSLLRLLCGGAAPHSGSVVTAPGLVVSYVPQEAGALAGSLADYARAEGVDESLLKAILRKMGFERVQFEKGMEGFSSGQKKKVLLARSLCQRAHLYVWDEPLNFIDLYTRLQIEQLIGAGSPAMLFVEHDAAFRDAVATGVVRVK</sequence>
<dbReference type="EMBL" id="DWXX01000125">
    <property type="protein sequence ID" value="HJB59409.1"/>
    <property type="molecule type" value="Genomic_DNA"/>
</dbReference>
<dbReference type="PANTHER" id="PTHR42855:SF2">
    <property type="entry name" value="DRUG RESISTANCE ABC TRANSPORTER,ATP-BINDING PROTEIN"/>
    <property type="match status" value="1"/>
</dbReference>
<evidence type="ECO:0000259" key="3">
    <source>
        <dbReference type="PROSITE" id="PS50893"/>
    </source>
</evidence>
<dbReference type="SMART" id="SM00382">
    <property type="entry name" value="AAA"/>
    <property type="match status" value="2"/>
</dbReference>
<dbReference type="PROSITE" id="PS00211">
    <property type="entry name" value="ABC_TRANSPORTER_1"/>
    <property type="match status" value="2"/>
</dbReference>
<gene>
    <name evidence="4" type="primary">abc-f</name>
    <name evidence="4" type="ORF">H9771_07135</name>
</gene>
<accession>A0A9D2MG99</accession>
<dbReference type="InterPro" id="IPR003439">
    <property type="entry name" value="ABC_transporter-like_ATP-bd"/>
</dbReference>
<dbReference type="PROSITE" id="PS50893">
    <property type="entry name" value="ABC_TRANSPORTER_2"/>
    <property type="match status" value="2"/>
</dbReference>
<organism evidence="4 5">
    <name type="scientific">Candidatus Faecalibacterium faecipullorum</name>
    <dbReference type="NCBI Taxonomy" id="2838578"/>
    <lineage>
        <taxon>Bacteria</taxon>
        <taxon>Bacillati</taxon>
        <taxon>Bacillota</taxon>
        <taxon>Clostridia</taxon>
        <taxon>Eubacteriales</taxon>
        <taxon>Oscillospiraceae</taxon>
        <taxon>Faecalibacterium</taxon>
    </lineage>
</organism>
<proteinExistence type="predicted"/>
<evidence type="ECO:0000313" key="4">
    <source>
        <dbReference type="EMBL" id="HJB59409.1"/>
    </source>
</evidence>
<reference evidence="4" key="1">
    <citation type="journal article" date="2021" name="PeerJ">
        <title>Extensive microbial diversity within the chicken gut microbiome revealed by metagenomics and culture.</title>
        <authorList>
            <person name="Gilroy R."/>
            <person name="Ravi A."/>
            <person name="Getino M."/>
            <person name="Pursley I."/>
            <person name="Horton D.L."/>
            <person name="Alikhan N.F."/>
            <person name="Baker D."/>
            <person name="Gharbi K."/>
            <person name="Hall N."/>
            <person name="Watson M."/>
            <person name="Adriaenssens E.M."/>
            <person name="Foster-Nyarko E."/>
            <person name="Jarju S."/>
            <person name="Secka A."/>
            <person name="Antonio M."/>
            <person name="Oren A."/>
            <person name="Chaudhuri R.R."/>
            <person name="La Ragione R."/>
            <person name="Hildebrand F."/>
            <person name="Pallen M.J."/>
        </authorList>
    </citation>
    <scope>NUCLEOTIDE SEQUENCE</scope>
    <source>
        <strain evidence="4">ChiHjej9B8-13557</strain>
    </source>
</reference>
<evidence type="ECO:0000313" key="5">
    <source>
        <dbReference type="Proteomes" id="UP000824211"/>
    </source>
</evidence>
<evidence type="ECO:0000256" key="2">
    <source>
        <dbReference type="ARBA" id="ARBA00022840"/>
    </source>
</evidence>
<dbReference type="InterPro" id="IPR003593">
    <property type="entry name" value="AAA+_ATPase"/>
</dbReference>
<dbReference type="Gene3D" id="3.40.50.300">
    <property type="entry name" value="P-loop containing nucleotide triphosphate hydrolases"/>
    <property type="match status" value="3"/>
</dbReference>
<keyword evidence="1" id="KW-0547">Nucleotide-binding</keyword>
<evidence type="ECO:0000256" key="1">
    <source>
        <dbReference type="ARBA" id="ARBA00022741"/>
    </source>
</evidence>
<dbReference type="GO" id="GO:0005524">
    <property type="term" value="F:ATP binding"/>
    <property type="evidence" value="ECO:0007669"/>
    <property type="project" value="UniProtKB-KW"/>
</dbReference>
<dbReference type="InterPro" id="IPR017871">
    <property type="entry name" value="ABC_transporter-like_CS"/>
</dbReference>
<keyword evidence="2" id="KW-0067">ATP-binding</keyword>
<dbReference type="CDD" id="cd03221">
    <property type="entry name" value="ABCF_EF-3"/>
    <property type="match status" value="2"/>
</dbReference>
<dbReference type="NCBIfam" id="NF000355">
    <property type="entry name" value="ribo_prot_ABC_F"/>
    <property type="match status" value="1"/>
</dbReference>
<dbReference type="Pfam" id="PF00005">
    <property type="entry name" value="ABC_tran"/>
    <property type="match status" value="2"/>
</dbReference>
<dbReference type="InterPro" id="IPR027417">
    <property type="entry name" value="P-loop_NTPase"/>
</dbReference>
<reference evidence="4" key="2">
    <citation type="submission" date="2021-04" db="EMBL/GenBank/DDBJ databases">
        <authorList>
            <person name="Gilroy R."/>
        </authorList>
    </citation>
    <scope>NUCLEOTIDE SEQUENCE</scope>
    <source>
        <strain evidence="4">ChiHjej9B8-13557</strain>
    </source>
</reference>